<organism evidence="1 2">
    <name type="scientific">Candidatus Magasanikbacteria bacterium CG10_big_fil_rev_8_21_14_0_10_40_10</name>
    <dbReference type="NCBI Taxonomy" id="1974648"/>
    <lineage>
        <taxon>Bacteria</taxon>
        <taxon>Candidatus Magasanikiibacteriota</taxon>
    </lineage>
</organism>
<dbReference type="Proteomes" id="UP000231183">
    <property type="component" value="Unassembled WGS sequence"/>
</dbReference>
<evidence type="ECO:0000313" key="1">
    <source>
        <dbReference type="EMBL" id="PIT87425.1"/>
    </source>
</evidence>
<sequence>MPKNNPPAIRKSFVGGFFCKKLLQLQQLGLPFGFRSRILWLDNFLTKQQYETKHSRGNHYAKKERN</sequence>
<dbReference type="AlphaFoldDB" id="A0A2M6W3V8"/>
<dbReference type="EMBL" id="PFBX01000027">
    <property type="protein sequence ID" value="PIT87425.1"/>
    <property type="molecule type" value="Genomic_DNA"/>
</dbReference>
<protein>
    <submittedName>
        <fullName evidence="1">Uncharacterized protein</fullName>
    </submittedName>
</protein>
<proteinExistence type="predicted"/>
<comment type="caution">
    <text evidence="1">The sequence shown here is derived from an EMBL/GenBank/DDBJ whole genome shotgun (WGS) entry which is preliminary data.</text>
</comment>
<reference evidence="2" key="1">
    <citation type="submission" date="2017-09" db="EMBL/GenBank/DDBJ databases">
        <title>Depth-based differentiation of microbial function through sediment-hosted aquifers and enrichment of novel symbionts in the deep terrestrial subsurface.</title>
        <authorList>
            <person name="Probst A.J."/>
            <person name="Ladd B."/>
            <person name="Jarett J.K."/>
            <person name="Geller-Mcgrath D.E."/>
            <person name="Sieber C.M.K."/>
            <person name="Emerson J.B."/>
            <person name="Anantharaman K."/>
            <person name="Thomas B.C."/>
            <person name="Malmstrom R."/>
            <person name="Stieglmeier M."/>
            <person name="Klingl A."/>
            <person name="Woyke T."/>
            <person name="Ryan C.M."/>
            <person name="Banfield J.F."/>
        </authorList>
    </citation>
    <scope>NUCLEOTIDE SEQUENCE [LARGE SCALE GENOMIC DNA]</scope>
</reference>
<gene>
    <name evidence="1" type="ORF">COU31_02920</name>
</gene>
<name>A0A2M6W3V8_9BACT</name>
<accession>A0A2M6W3V8</accession>
<evidence type="ECO:0000313" key="2">
    <source>
        <dbReference type="Proteomes" id="UP000231183"/>
    </source>
</evidence>